<name>A0A0E9X5U4_ANGAN</name>
<organism evidence="1">
    <name type="scientific">Anguilla anguilla</name>
    <name type="common">European freshwater eel</name>
    <name type="synonym">Muraena anguilla</name>
    <dbReference type="NCBI Taxonomy" id="7936"/>
    <lineage>
        <taxon>Eukaryota</taxon>
        <taxon>Metazoa</taxon>
        <taxon>Chordata</taxon>
        <taxon>Craniata</taxon>
        <taxon>Vertebrata</taxon>
        <taxon>Euteleostomi</taxon>
        <taxon>Actinopterygii</taxon>
        <taxon>Neopterygii</taxon>
        <taxon>Teleostei</taxon>
        <taxon>Anguilliformes</taxon>
        <taxon>Anguillidae</taxon>
        <taxon>Anguilla</taxon>
    </lineage>
</organism>
<protein>
    <submittedName>
        <fullName evidence="1">Uncharacterized protein</fullName>
    </submittedName>
</protein>
<proteinExistence type="predicted"/>
<evidence type="ECO:0000313" key="1">
    <source>
        <dbReference type="EMBL" id="JAH97811.1"/>
    </source>
</evidence>
<accession>A0A0E9X5U4</accession>
<sequence>MQTGLVFLSGCLNINEQNAENNCSSITQLPLLLKANDAFISTLIYTGKSTISGNLHEKKQRIPKRKRME</sequence>
<reference evidence="1" key="1">
    <citation type="submission" date="2014-11" db="EMBL/GenBank/DDBJ databases">
        <authorList>
            <person name="Amaro Gonzalez C."/>
        </authorList>
    </citation>
    <scope>NUCLEOTIDE SEQUENCE</scope>
</reference>
<dbReference type="EMBL" id="GBXM01010766">
    <property type="protein sequence ID" value="JAH97811.1"/>
    <property type="molecule type" value="Transcribed_RNA"/>
</dbReference>
<dbReference type="AlphaFoldDB" id="A0A0E9X5U4"/>
<reference evidence="1" key="2">
    <citation type="journal article" date="2015" name="Fish Shellfish Immunol.">
        <title>Early steps in the European eel (Anguilla anguilla)-Vibrio vulnificus interaction in the gills: Role of the RtxA13 toxin.</title>
        <authorList>
            <person name="Callol A."/>
            <person name="Pajuelo D."/>
            <person name="Ebbesson L."/>
            <person name="Teles M."/>
            <person name="MacKenzie S."/>
            <person name="Amaro C."/>
        </authorList>
    </citation>
    <scope>NUCLEOTIDE SEQUENCE</scope>
</reference>